<comment type="subcellular location">
    <subcellularLocation>
        <location evidence="1">Nucleus</location>
    </subcellularLocation>
</comment>
<evidence type="ECO:0000256" key="8">
    <source>
        <dbReference type="ARBA" id="ARBA00023242"/>
    </source>
</evidence>
<evidence type="ECO:0000256" key="9">
    <source>
        <dbReference type="PROSITE-ProRule" id="PRU00042"/>
    </source>
</evidence>
<dbReference type="FunFam" id="3.30.160.60:FF:000072">
    <property type="entry name" value="zinc finger protein 143 isoform X1"/>
    <property type="match status" value="1"/>
</dbReference>
<dbReference type="RefSeq" id="XP_052129772.1">
    <property type="nucleotide sequence ID" value="XM_052273812.1"/>
</dbReference>
<keyword evidence="7" id="KW-0804">Transcription</keyword>
<evidence type="ECO:0000256" key="1">
    <source>
        <dbReference type="ARBA" id="ARBA00004123"/>
    </source>
</evidence>
<proteinExistence type="predicted"/>
<dbReference type="GeneID" id="113208429"/>
<feature type="domain" description="C2H2-type" evidence="11">
    <location>
        <begin position="429"/>
        <end position="456"/>
    </location>
</feature>
<evidence type="ECO:0000256" key="3">
    <source>
        <dbReference type="ARBA" id="ARBA00022737"/>
    </source>
</evidence>
<dbReference type="KEGG" id="foc:113208429"/>
<dbReference type="PANTHER" id="PTHR14196">
    <property type="entry name" value="ODD-SKIPPED - RELATED"/>
    <property type="match status" value="1"/>
</dbReference>
<keyword evidence="3" id="KW-0677">Repeat</keyword>
<gene>
    <name evidence="13 14 15" type="primary">LOC113208429</name>
</gene>
<feature type="region of interest" description="Disordered" evidence="10">
    <location>
        <begin position="576"/>
        <end position="610"/>
    </location>
</feature>
<dbReference type="Proteomes" id="UP000504606">
    <property type="component" value="Unplaced"/>
</dbReference>
<dbReference type="RefSeq" id="XP_026281187.1">
    <property type="nucleotide sequence ID" value="XM_026425402.2"/>
</dbReference>
<evidence type="ECO:0000313" key="15">
    <source>
        <dbReference type="RefSeq" id="XP_052129772.1"/>
    </source>
</evidence>
<evidence type="ECO:0000256" key="7">
    <source>
        <dbReference type="ARBA" id="ARBA00023163"/>
    </source>
</evidence>
<feature type="domain" description="C2H2-type" evidence="11">
    <location>
        <begin position="558"/>
        <end position="587"/>
    </location>
</feature>
<keyword evidence="12" id="KW-1185">Reference proteome</keyword>
<reference evidence="13 14" key="1">
    <citation type="submission" date="2025-04" db="UniProtKB">
        <authorList>
            <consortium name="RefSeq"/>
        </authorList>
    </citation>
    <scope>IDENTIFICATION</scope>
    <source>
        <tissue evidence="13 14">Whole organism</tissue>
    </source>
</reference>
<dbReference type="GO" id="GO:0000981">
    <property type="term" value="F:DNA-binding transcription factor activity, RNA polymerase II-specific"/>
    <property type="evidence" value="ECO:0007669"/>
    <property type="project" value="TreeGrafter"/>
</dbReference>
<evidence type="ECO:0000256" key="10">
    <source>
        <dbReference type="SAM" id="MobiDB-lite"/>
    </source>
</evidence>
<feature type="domain" description="C2H2-type" evidence="11">
    <location>
        <begin position="473"/>
        <end position="495"/>
    </location>
</feature>
<feature type="domain" description="C2H2-type" evidence="11">
    <location>
        <begin position="402"/>
        <end position="429"/>
    </location>
</feature>
<evidence type="ECO:0000313" key="14">
    <source>
        <dbReference type="RefSeq" id="XP_026281188.1"/>
    </source>
</evidence>
<evidence type="ECO:0000313" key="13">
    <source>
        <dbReference type="RefSeq" id="XP_026281187.1"/>
    </source>
</evidence>
<feature type="domain" description="C2H2-type" evidence="11">
    <location>
        <begin position="318"/>
        <end position="345"/>
    </location>
</feature>
<evidence type="ECO:0000259" key="11">
    <source>
        <dbReference type="PROSITE" id="PS50157"/>
    </source>
</evidence>
<keyword evidence="4 9" id="KW-0863">Zinc-finger</keyword>
<keyword evidence="8" id="KW-0539">Nucleus</keyword>
<feature type="domain" description="C2H2-type" evidence="11">
    <location>
        <begin position="346"/>
        <end position="373"/>
    </location>
</feature>
<dbReference type="RefSeq" id="XP_026281188.1">
    <property type="nucleotide sequence ID" value="XM_026425403.2"/>
</dbReference>
<dbReference type="Gene3D" id="3.30.160.60">
    <property type="entry name" value="Classic Zinc Finger"/>
    <property type="match status" value="9"/>
</dbReference>
<dbReference type="GO" id="GO:0008270">
    <property type="term" value="F:zinc ion binding"/>
    <property type="evidence" value="ECO:0007669"/>
    <property type="project" value="UniProtKB-KW"/>
</dbReference>
<feature type="domain" description="C2H2-type" evidence="11">
    <location>
        <begin position="502"/>
        <end position="529"/>
    </location>
</feature>
<dbReference type="FunFam" id="3.30.160.60:FF:000110">
    <property type="entry name" value="Zinc finger protein-like"/>
    <property type="match status" value="1"/>
</dbReference>
<dbReference type="AlphaFoldDB" id="A0A6J1SKA6"/>
<protein>
    <submittedName>
        <fullName evidence="13 14">Zinc finger protein 626-like</fullName>
    </submittedName>
</protein>
<dbReference type="InterPro" id="IPR050717">
    <property type="entry name" value="C2H2-ZF_Transcription_Reg"/>
</dbReference>
<evidence type="ECO:0000256" key="5">
    <source>
        <dbReference type="ARBA" id="ARBA00022833"/>
    </source>
</evidence>
<accession>A0A6J1SKA6</accession>
<dbReference type="FunFam" id="3.30.160.60:FF:002343">
    <property type="entry name" value="Zinc finger protein 33A"/>
    <property type="match status" value="1"/>
</dbReference>
<evidence type="ECO:0000256" key="6">
    <source>
        <dbReference type="ARBA" id="ARBA00023015"/>
    </source>
</evidence>
<feature type="domain" description="C2H2-type" evidence="11">
    <location>
        <begin position="221"/>
        <end position="248"/>
    </location>
</feature>
<dbReference type="SUPFAM" id="SSF57667">
    <property type="entry name" value="beta-beta-alpha zinc fingers"/>
    <property type="match status" value="7"/>
</dbReference>
<evidence type="ECO:0000256" key="4">
    <source>
        <dbReference type="ARBA" id="ARBA00022771"/>
    </source>
</evidence>
<keyword evidence="5" id="KW-0862">Zinc</keyword>
<evidence type="ECO:0000313" key="12">
    <source>
        <dbReference type="Proteomes" id="UP000504606"/>
    </source>
</evidence>
<feature type="domain" description="C2H2-type" evidence="11">
    <location>
        <begin position="374"/>
        <end position="401"/>
    </location>
</feature>
<dbReference type="SMART" id="SM00355">
    <property type="entry name" value="ZnF_C2H2"/>
    <property type="match status" value="11"/>
</dbReference>
<dbReference type="Pfam" id="PF00096">
    <property type="entry name" value="zf-C2H2"/>
    <property type="match status" value="7"/>
</dbReference>
<feature type="domain" description="C2H2-type" evidence="11">
    <location>
        <begin position="530"/>
        <end position="557"/>
    </location>
</feature>
<keyword evidence="2" id="KW-0479">Metal-binding</keyword>
<dbReference type="InterPro" id="IPR013087">
    <property type="entry name" value="Znf_C2H2_type"/>
</dbReference>
<dbReference type="FunFam" id="3.30.160.60:FF:000446">
    <property type="entry name" value="Zinc finger protein"/>
    <property type="match status" value="1"/>
</dbReference>
<name>A0A6J1SKA6_FRAOC</name>
<organism evidence="12 14">
    <name type="scientific">Frankliniella occidentalis</name>
    <name type="common">Western flower thrips</name>
    <name type="synonym">Euthrips occidentalis</name>
    <dbReference type="NCBI Taxonomy" id="133901"/>
    <lineage>
        <taxon>Eukaryota</taxon>
        <taxon>Metazoa</taxon>
        <taxon>Ecdysozoa</taxon>
        <taxon>Arthropoda</taxon>
        <taxon>Hexapoda</taxon>
        <taxon>Insecta</taxon>
        <taxon>Pterygota</taxon>
        <taxon>Neoptera</taxon>
        <taxon>Paraneoptera</taxon>
        <taxon>Thysanoptera</taxon>
        <taxon>Terebrantia</taxon>
        <taxon>Thripoidea</taxon>
        <taxon>Thripidae</taxon>
        <taxon>Frankliniella</taxon>
    </lineage>
</organism>
<dbReference type="InterPro" id="IPR036236">
    <property type="entry name" value="Znf_C2H2_sf"/>
</dbReference>
<dbReference type="GO" id="GO:0005634">
    <property type="term" value="C:nucleus"/>
    <property type="evidence" value="ECO:0007669"/>
    <property type="project" value="UniProtKB-SubCell"/>
</dbReference>
<dbReference type="OrthoDB" id="8117402at2759"/>
<dbReference type="PROSITE" id="PS50157">
    <property type="entry name" value="ZINC_FINGER_C2H2_2"/>
    <property type="match status" value="10"/>
</dbReference>
<keyword evidence="6" id="KW-0805">Transcription regulation</keyword>
<sequence length="761" mass="85374">MFLICGNVCVFQLRRWTKMLISYIDARPSADFRTMAASISSDSCEISLHATTGSSSSMDFLRNADTSNNIPFSDMLDYDGCGYSLSTKVSPKYGNEQMQSYVSIIPGKYDLNTSVPENYFNLEKSVLINGNQSIETSGTLCSEAQDVSNFSTVMGHHFQENYNDHSSNNHCEDNNYQLAELTSKQSNFSGTDGSPETFLEVTDGGRVVAVCPVIISRNNEFYCSECKSTFPDRFSVISHLMSHVEIKLFRCIACDLLSSSEAEARLHFESHISGGVMPGFINKINLNSNKKEHNFSKAEVHSTVKNSSIKSGKRERKWICKICQKAFCSSKALHEHDVVHTGARDFPCNICGKAFGTAANMRIHLATHSDQRPYVCLTCNASFRQKDSLKVHIRKHTGERPFVCSVCKMAFDRSFTLKNHMMKHAEKSFVCSVCGKSFSTRGGLFNHERLHFKDPTLPKKERQPRAKSGTGDWICDECGKIYSSRSNLKIHKKTHEQIQVCHVCPVCSQSYKSRDSMEVHMRRHTEERPYKCTMCSRSFFRNYTLKIHILTHTGEKPQKCPIEGCSKSFAQRSSLSFHVKNHKRKEERSLNPGNGKRPYRKRQAAVDAANGNVSVNSITNIKDYESSDVPKIGGTEALKFGPEALMSQNIAENIVDPGVQSMLDDISNNISHQIELPSVWGDNEGVSMLGVVNGLHHTSQHMSLNDQSIVTDLQQQHCQQTSLMQYVSSETLPMLVGVPDTMIYHHDSVHKMVSGQPPHLP</sequence>
<dbReference type="Pfam" id="PF12874">
    <property type="entry name" value="zf-met"/>
    <property type="match status" value="1"/>
</dbReference>
<dbReference type="PANTHER" id="PTHR14196:SF12">
    <property type="entry name" value="ZINC FINGER PROTEIN 208-LIKE"/>
    <property type="match status" value="1"/>
</dbReference>
<dbReference type="FunFam" id="3.30.160.60:FF:000145">
    <property type="entry name" value="Zinc finger protein 574"/>
    <property type="match status" value="1"/>
</dbReference>
<dbReference type="GO" id="GO:0000977">
    <property type="term" value="F:RNA polymerase II transcription regulatory region sequence-specific DNA binding"/>
    <property type="evidence" value="ECO:0007669"/>
    <property type="project" value="TreeGrafter"/>
</dbReference>
<dbReference type="FunFam" id="3.30.160.60:FF:001289">
    <property type="entry name" value="Zinc finger protein 574"/>
    <property type="match status" value="1"/>
</dbReference>
<dbReference type="PROSITE" id="PS00028">
    <property type="entry name" value="ZINC_FINGER_C2H2_1"/>
    <property type="match status" value="9"/>
</dbReference>
<evidence type="ECO:0000256" key="2">
    <source>
        <dbReference type="ARBA" id="ARBA00022723"/>
    </source>
</evidence>